<dbReference type="AlphaFoldDB" id="A0A2H0UPZ7"/>
<feature type="transmembrane region" description="Helical" evidence="1">
    <location>
        <begin position="107"/>
        <end position="125"/>
    </location>
</feature>
<evidence type="ECO:0000313" key="2">
    <source>
        <dbReference type="EMBL" id="PIR88509.1"/>
    </source>
</evidence>
<gene>
    <name evidence="2" type="ORF">COU09_01890</name>
</gene>
<dbReference type="InterPro" id="IPR014509">
    <property type="entry name" value="YjdF-like"/>
</dbReference>
<sequence>MNKLLPSPFLKLVALFFALAGGFLLISNPQIYPDWFLPGITGFGAFVYLFLLILPRLLFRGSITDAEEKHDTLTKLQNVGAIAFVAGFLGTLGLHRLYMIGLPYDRLLHLVLPYLAVIALIRFLSVWYPRPIWYAMFYGVTGILLILIGWEFAEYLSDLYLGTKAFGQGGENLFSDTLWNVGLGALGTLVGSIRIYKKNKKTNY</sequence>
<feature type="transmembrane region" description="Helical" evidence="1">
    <location>
        <begin position="79"/>
        <end position="101"/>
    </location>
</feature>
<accession>A0A2H0UPZ7</accession>
<feature type="transmembrane region" description="Helical" evidence="1">
    <location>
        <begin position="132"/>
        <end position="153"/>
    </location>
</feature>
<organism evidence="2 3">
    <name type="scientific">Candidatus Harrisonbacteria bacterium CG10_big_fil_rev_8_21_14_0_10_44_23</name>
    <dbReference type="NCBI Taxonomy" id="1974585"/>
    <lineage>
        <taxon>Bacteria</taxon>
        <taxon>Candidatus Harrisoniibacteriota</taxon>
    </lineage>
</organism>
<dbReference type="EMBL" id="PFBB01000020">
    <property type="protein sequence ID" value="PIR88509.1"/>
    <property type="molecule type" value="Genomic_DNA"/>
</dbReference>
<evidence type="ECO:0000313" key="3">
    <source>
        <dbReference type="Proteomes" id="UP000229615"/>
    </source>
</evidence>
<reference evidence="3" key="1">
    <citation type="submission" date="2017-09" db="EMBL/GenBank/DDBJ databases">
        <title>Depth-based differentiation of microbial function through sediment-hosted aquifers and enrichment of novel symbionts in the deep terrestrial subsurface.</title>
        <authorList>
            <person name="Probst A.J."/>
            <person name="Ladd B."/>
            <person name="Jarett J.K."/>
            <person name="Geller-Mcgrath D.E."/>
            <person name="Sieber C.M.K."/>
            <person name="Emerson J.B."/>
            <person name="Anantharaman K."/>
            <person name="Thomas B.C."/>
            <person name="Malmstrom R."/>
            <person name="Stieglmeier M."/>
            <person name="Klingl A."/>
            <person name="Woyke T."/>
            <person name="Ryan C.M."/>
            <person name="Banfield J.F."/>
        </authorList>
    </citation>
    <scope>NUCLEOTIDE SEQUENCE [LARGE SCALE GENOMIC DNA]</scope>
</reference>
<protein>
    <recommendedName>
        <fullName evidence="4">DUF2238 domain-containing protein</fullName>
    </recommendedName>
</protein>
<dbReference type="Proteomes" id="UP000229615">
    <property type="component" value="Unassembled WGS sequence"/>
</dbReference>
<name>A0A2H0UPZ7_9BACT</name>
<comment type="caution">
    <text evidence="2">The sequence shown here is derived from an EMBL/GenBank/DDBJ whole genome shotgun (WGS) entry which is preliminary data.</text>
</comment>
<keyword evidence="1" id="KW-0472">Membrane</keyword>
<keyword evidence="1" id="KW-0812">Transmembrane</keyword>
<keyword evidence="1" id="KW-1133">Transmembrane helix</keyword>
<evidence type="ECO:0008006" key="4">
    <source>
        <dbReference type="Google" id="ProtNLM"/>
    </source>
</evidence>
<dbReference type="Pfam" id="PF09997">
    <property type="entry name" value="DUF2238"/>
    <property type="match status" value="1"/>
</dbReference>
<proteinExistence type="predicted"/>
<feature type="transmembrane region" description="Helical" evidence="1">
    <location>
        <begin position="177"/>
        <end position="196"/>
    </location>
</feature>
<evidence type="ECO:0000256" key="1">
    <source>
        <dbReference type="SAM" id="Phobius"/>
    </source>
</evidence>
<feature type="transmembrane region" description="Helical" evidence="1">
    <location>
        <begin position="39"/>
        <end position="59"/>
    </location>
</feature>